<dbReference type="EMBL" id="CADCTV010000528">
    <property type="protein sequence ID" value="CAA9339041.1"/>
    <property type="molecule type" value="Genomic_DNA"/>
</dbReference>
<feature type="compositionally biased region" description="Basic residues" evidence="1">
    <location>
        <begin position="43"/>
        <end position="57"/>
    </location>
</feature>
<feature type="compositionally biased region" description="Basic and acidic residues" evidence="1">
    <location>
        <begin position="115"/>
        <end position="127"/>
    </location>
</feature>
<accession>A0A6J4LQB5</accession>
<reference evidence="2" key="1">
    <citation type="submission" date="2020-02" db="EMBL/GenBank/DDBJ databases">
        <authorList>
            <person name="Meier V. D."/>
        </authorList>
    </citation>
    <scope>NUCLEOTIDE SEQUENCE</scope>
    <source>
        <strain evidence="2">AVDCRST_MAG89</strain>
    </source>
</reference>
<feature type="compositionally biased region" description="Basic residues" evidence="1">
    <location>
        <begin position="91"/>
        <end position="102"/>
    </location>
</feature>
<gene>
    <name evidence="2" type="ORF">AVDCRST_MAG89-2531</name>
</gene>
<feature type="compositionally biased region" description="Basic residues" evidence="1">
    <location>
        <begin position="154"/>
        <end position="167"/>
    </location>
</feature>
<feature type="compositionally biased region" description="Low complexity" evidence="1">
    <location>
        <begin position="170"/>
        <end position="184"/>
    </location>
</feature>
<feature type="region of interest" description="Disordered" evidence="1">
    <location>
        <begin position="43"/>
        <end position="184"/>
    </location>
</feature>
<dbReference type="AlphaFoldDB" id="A0A6J4LQB5"/>
<evidence type="ECO:0000256" key="1">
    <source>
        <dbReference type="SAM" id="MobiDB-lite"/>
    </source>
</evidence>
<proteinExistence type="predicted"/>
<feature type="non-terminal residue" evidence="2">
    <location>
        <position position="1"/>
    </location>
</feature>
<name>A0A6J4LQB5_9BACT</name>
<feature type="non-terminal residue" evidence="2">
    <location>
        <position position="184"/>
    </location>
</feature>
<evidence type="ECO:0000313" key="2">
    <source>
        <dbReference type="EMBL" id="CAA9339041.1"/>
    </source>
</evidence>
<protein>
    <submittedName>
        <fullName evidence="2">Uncharacterized protein</fullName>
    </submittedName>
</protein>
<sequence length="184" mass="19895">DASHPRARGVGRAHCVRRRPGRPARAVPLGRVHRHRHLRPAGAVRGRRPVARQHRQHVSAGRARDALPLQPERAGQRVPVGDGAHAVRAPGGRRHRVARVRLRAGAAAVHPHPRSVRDERGGGRAGDHPPGPAPRAARARADGQVRSAAGSAHPPRRLPGRVRHRRRGAAELGRARPAPRLARV</sequence>
<organism evidence="2">
    <name type="scientific">uncultured Gemmatimonadota bacterium</name>
    <dbReference type="NCBI Taxonomy" id="203437"/>
    <lineage>
        <taxon>Bacteria</taxon>
        <taxon>Pseudomonadati</taxon>
        <taxon>Gemmatimonadota</taxon>
        <taxon>environmental samples</taxon>
    </lineage>
</organism>